<keyword evidence="7" id="KW-0479">Metal-binding</keyword>
<dbReference type="GO" id="GO:0009055">
    <property type="term" value="F:electron transfer activity"/>
    <property type="evidence" value="ECO:0007669"/>
    <property type="project" value="TreeGrafter"/>
</dbReference>
<evidence type="ECO:0000256" key="13">
    <source>
        <dbReference type="SAM" id="Phobius"/>
    </source>
</evidence>
<dbReference type="Proteomes" id="UP000677265">
    <property type="component" value="Unassembled WGS sequence"/>
</dbReference>
<dbReference type="InterPro" id="IPR051174">
    <property type="entry name" value="Cytochrome_c-type_ET"/>
</dbReference>
<evidence type="ECO:0000256" key="6">
    <source>
        <dbReference type="ARBA" id="ARBA00022692"/>
    </source>
</evidence>
<evidence type="ECO:0000313" key="17">
    <source>
        <dbReference type="Proteomes" id="UP000677265"/>
    </source>
</evidence>
<feature type="region of interest" description="Disordered" evidence="12">
    <location>
        <begin position="250"/>
        <end position="285"/>
    </location>
</feature>
<feature type="domain" description="NapC/NirT cytochrome c N-terminal" evidence="14">
    <location>
        <begin position="46"/>
        <end position="185"/>
    </location>
</feature>
<reference evidence="15" key="1">
    <citation type="submission" date="2021-05" db="EMBL/GenBank/DDBJ databases">
        <title>Novel Bacillus species.</title>
        <authorList>
            <person name="Liu G."/>
        </authorList>
    </citation>
    <scope>NUCLEOTIDE SEQUENCE</scope>
    <source>
        <strain evidence="15 17">FJAT-50051</strain>
    </source>
</reference>
<organism evidence="15">
    <name type="scientific">Neobacillus citreus</name>
    <dbReference type="NCBI Taxonomy" id="2833578"/>
    <lineage>
        <taxon>Bacteria</taxon>
        <taxon>Bacillati</taxon>
        <taxon>Bacillota</taxon>
        <taxon>Bacilli</taxon>
        <taxon>Bacillales</taxon>
        <taxon>Bacillaceae</taxon>
        <taxon>Neobacillus</taxon>
    </lineage>
</organism>
<evidence type="ECO:0000313" key="16">
    <source>
        <dbReference type="EMBL" id="MCH6266556.1"/>
    </source>
</evidence>
<evidence type="ECO:0000256" key="11">
    <source>
        <dbReference type="ARBA" id="ARBA00023136"/>
    </source>
</evidence>
<keyword evidence="3" id="KW-0813">Transport</keyword>
<dbReference type="PANTHER" id="PTHR30333:SF1">
    <property type="entry name" value="CYTOCHROME C-TYPE PROTEIN NAPC"/>
    <property type="match status" value="1"/>
</dbReference>
<evidence type="ECO:0000256" key="2">
    <source>
        <dbReference type="ARBA" id="ARBA00007395"/>
    </source>
</evidence>
<comment type="subcellular location">
    <subcellularLocation>
        <location evidence="1">Cell membrane</location>
    </subcellularLocation>
</comment>
<dbReference type="GO" id="GO:0009061">
    <property type="term" value="P:anaerobic respiration"/>
    <property type="evidence" value="ECO:0007669"/>
    <property type="project" value="TreeGrafter"/>
</dbReference>
<keyword evidence="6 13" id="KW-0812">Transmembrane</keyword>
<evidence type="ECO:0000259" key="14">
    <source>
        <dbReference type="Pfam" id="PF03264"/>
    </source>
</evidence>
<dbReference type="InterPro" id="IPR038266">
    <property type="entry name" value="NapC/NirT_cytc_sf"/>
</dbReference>
<keyword evidence="17" id="KW-1185">Reference proteome</keyword>
<proteinExistence type="inferred from homology"/>
<dbReference type="AlphaFoldDB" id="A0A942T305"/>
<name>A0A942T305_9BACI</name>
<evidence type="ECO:0000256" key="12">
    <source>
        <dbReference type="SAM" id="MobiDB-lite"/>
    </source>
</evidence>
<accession>A0A942T305</accession>
<dbReference type="Gene3D" id="1.10.3820.10">
    <property type="entry name" value="Di-heme elbow motif domain"/>
    <property type="match status" value="1"/>
</dbReference>
<evidence type="ECO:0000256" key="4">
    <source>
        <dbReference type="ARBA" id="ARBA00022475"/>
    </source>
</evidence>
<dbReference type="RefSeq" id="WP_213144103.1">
    <property type="nucleotide sequence ID" value="NZ_JAGYPE020000022.1"/>
</dbReference>
<protein>
    <submittedName>
        <fullName evidence="15">NapC/NirT family cytochrome c</fullName>
    </submittedName>
</protein>
<dbReference type="PANTHER" id="PTHR30333">
    <property type="entry name" value="CYTOCHROME C-TYPE PROTEIN"/>
    <property type="match status" value="1"/>
</dbReference>
<keyword evidence="9 13" id="KW-1133">Transmembrane helix</keyword>
<evidence type="ECO:0000256" key="3">
    <source>
        <dbReference type="ARBA" id="ARBA00022448"/>
    </source>
</evidence>
<dbReference type="GO" id="GO:0046872">
    <property type="term" value="F:metal ion binding"/>
    <property type="evidence" value="ECO:0007669"/>
    <property type="project" value="UniProtKB-KW"/>
</dbReference>
<evidence type="ECO:0000256" key="8">
    <source>
        <dbReference type="ARBA" id="ARBA00022982"/>
    </source>
</evidence>
<evidence type="ECO:0000256" key="10">
    <source>
        <dbReference type="ARBA" id="ARBA00023004"/>
    </source>
</evidence>
<keyword evidence="4" id="KW-1003">Cell membrane</keyword>
<evidence type="ECO:0000256" key="1">
    <source>
        <dbReference type="ARBA" id="ARBA00004236"/>
    </source>
</evidence>
<feature type="compositionally biased region" description="Basic and acidic residues" evidence="12">
    <location>
        <begin position="250"/>
        <end position="261"/>
    </location>
</feature>
<comment type="similarity">
    <text evidence="2">Belongs to the NapC/NirT/NrfH family.</text>
</comment>
<feature type="transmembrane region" description="Helical" evidence="13">
    <location>
        <begin position="46"/>
        <end position="67"/>
    </location>
</feature>
<dbReference type="InterPro" id="IPR036280">
    <property type="entry name" value="Multihaem_cyt_sf"/>
</dbReference>
<dbReference type="Pfam" id="PF03264">
    <property type="entry name" value="Cytochrom_NNT"/>
    <property type="match status" value="1"/>
</dbReference>
<dbReference type="GO" id="GO:0005886">
    <property type="term" value="C:plasma membrane"/>
    <property type="evidence" value="ECO:0007669"/>
    <property type="project" value="UniProtKB-SubCell"/>
</dbReference>
<keyword evidence="5" id="KW-0349">Heme</keyword>
<dbReference type="EMBL" id="JAGYPE010000004">
    <property type="protein sequence ID" value="MBS4184198.1"/>
    <property type="molecule type" value="Genomic_DNA"/>
</dbReference>
<evidence type="ECO:0000256" key="9">
    <source>
        <dbReference type="ARBA" id="ARBA00022989"/>
    </source>
</evidence>
<keyword evidence="10" id="KW-0408">Iron</keyword>
<evidence type="ECO:0000313" key="15">
    <source>
        <dbReference type="EMBL" id="MBS4184198.1"/>
    </source>
</evidence>
<keyword evidence="11 13" id="KW-0472">Membrane</keyword>
<dbReference type="SUPFAM" id="SSF48695">
    <property type="entry name" value="Multiheme cytochromes"/>
    <property type="match status" value="2"/>
</dbReference>
<comment type="caution">
    <text evidence="15">The sequence shown here is derived from an EMBL/GenBank/DDBJ whole genome shotgun (WGS) entry which is preliminary data.</text>
</comment>
<dbReference type="InterPro" id="IPR005126">
    <property type="entry name" value="NapC/NirT_cyt_c_N"/>
</dbReference>
<gene>
    <name evidence="16" type="ORF">KHB02_013585</name>
    <name evidence="15" type="ORF">KHB02_22650</name>
</gene>
<evidence type="ECO:0000256" key="5">
    <source>
        <dbReference type="ARBA" id="ARBA00022617"/>
    </source>
</evidence>
<dbReference type="EMBL" id="JAGYPE020000022">
    <property type="protein sequence ID" value="MCH6266556.1"/>
    <property type="molecule type" value="Genomic_DNA"/>
</dbReference>
<keyword evidence="8" id="KW-0249">Electron transport</keyword>
<sequence>MAFWGKKKKETDPDAREDRKKVGLFRRLWQKVRNIDWKDPVTRWKVMFISLIGLIVIGGGSYGALAITNSPAFCSSCHEMAPEYSTFTASAHNNITCVQCHIKPGTINMLTHKVKSLKEVYYHVTGVPEQIVQTEDEVVSNENCMQCHSKNRLVTASGDLKVNHKGHIEEGIPCISCHAGVVHAKMAARGINTEEVRGEYTKETAEKIMEKKYLRPNMGTCIDCHDKVNNGEKPWKDVAYLVPPNPEEVEKKIDESKKEGVSEPVATETKTESAVEGTAGSGTAEDLAKVHEEKTQDLILQAIGKQQKDVKISMACETCHRKVKVPKSHKEEGWNQAHGGTAIQELDKCVNCHQDSKWIREIPKEDIISLLKMKSAENSSHKYTANLTVVKDQSRVNNFCSACHGKRPAGHIESDQWLTAHASKAKTADQKAECFVCHDREKPVEGSTTVKAPTDVYCQYCHRTGFKDDVKN</sequence>
<evidence type="ECO:0000256" key="7">
    <source>
        <dbReference type="ARBA" id="ARBA00022723"/>
    </source>
</evidence>